<dbReference type="OrthoDB" id="1819208at2"/>
<dbReference type="AlphaFoldDB" id="A0A1M5TL36"/>
<dbReference type="InterPro" id="IPR045584">
    <property type="entry name" value="Pilin-like"/>
</dbReference>
<dbReference type="PANTHER" id="PTHR30093:SF44">
    <property type="entry name" value="TYPE II SECRETION SYSTEM CORE PROTEIN G"/>
    <property type="match status" value="1"/>
</dbReference>
<gene>
    <name evidence="7" type="ORF">SAMN02745196_00628</name>
</gene>
<dbReference type="PRINTS" id="PR00813">
    <property type="entry name" value="BCTERIALGSPG"/>
</dbReference>
<dbReference type="Proteomes" id="UP000184526">
    <property type="component" value="Unassembled WGS sequence"/>
</dbReference>
<proteinExistence type="predicted"/>
<dbReference type="SUPFAM" id="SSF54523">
    <property type="entry name" value="Pili subunits"/>
    <property type="match status" value="1"/>
</dbReference>
<dbReference type="GO" id="GO:0015628">
    <property type="term" value="P:protein secretion by the type II secretion system"/>
    <property type="evidence" value="ECO:0007669"/>
    <property type="project" value="InterPro"/>
</dbReference>
<dbReference type="Pfam" id="PF07963">
    <property type="entry name" value="N_methyl"/>
    <property type="match status" value="1"/>
</dbReference>
<protein>
    <submittedName>
        <fullName evidence="7">Prepilin-type N-terminal cleavage/methylation domain-containing protein</fullName>
    </submittedName>
</protein>
<comment type="subcellular location">
    <subcellularLocation>
        <location evidence="1">Membrane</location>
        <topology evidence="1">Single-pass membrane protein</topology>
    </subcellularLocation>
</comment>
<sequence>MRRNHKKGFTLVELLVVIGIIGILAAMVLPKFTGYVDKAKEKQALSVLRSIHTEMVAYYAENGDYIPSKDFNGVNDASKVLKKLGIKGELTYQEFTGDDSNSPHDSQYYLDKFWYYDEDNRAFGFWNNKYHKQNLETNGWEEI</sequence>
<feature type="transmembrane region" description="Helical" evidence="6">
    <location>
        <begin position="12"/>
        <end position="29"/>
    </location>
</feature>
<evidence type="ECO:0000256" key="1">
    <source>
        <dbReference type="ARBA" id="ARBA00004167"/>
    </source>
</evidence>
<dbReference type="STRING" id="1121306.SAMN02745196_00628"/>
<dbReference type="Gene3D" id="3.30.700.10">
    <property type="entry name" value="Glycoprotein, Type 4 Pilin"/>
    <property type="match status" value="1"/>
</dbReference>
<reference evidence="7 8" key="1">
    <citation type="submission" date="2016-11" db="EMBL/GenBank/DDBJ databases">
        <authorList>
            <person name="Jaros S."/>
            <person name="Januszkiewicz K."/>
            <person name="Wedrychowicz H."/>
        </authorList>
    </citation>
    <scope>NUCLEOTIDE SEQUENCE [LARGE SCALE GENOMIC DNA]</scope>
    <source>
        <strain evidence="7 8">DSM 3089</strain>
    </source>
</reference>
<dbReference type="GO" id="GO:0015627">
    <property type="term" value="C:type II protein secretion system complex"/>
    <property type="evidence" value="ECO:0007669"/>
    <property type="project" value="InterPro"/>
</dbReference>
<evidence type="ECO:0000256" key="3">
    <source>
        <dbReference type="ARBA" id="ARBA00022692"/>
    </source>
</evidence>
<accession>A0A1M5TL36</accession>
<dbReference type="RefSeq" id="WP_072829950.1">
    <property type="nucleotide sequence ID" value="NZ_FQXP01000003.1"/>
</dbReference>
<dbReference type="InterPro" id="IPR000983">
    <property type="entry name" value="Bac_GSPG_pilin"/>
</dbReference>
<organism evidence="7 8">
    <name type="scientific">Clostridium collagenovorans DSM 3089</name>
    <dbReference type="NCBI Taxonomy" id="1121306"/>
    <lineage>
        <taxon>Bacteria</taxon>
        <taxon>Bacillati</taxon>
        <taxon>Bacillota</taxon>
        <taxon>Clostridia</taxon>
        <taxon>Eubacteriales</taxon>
        <taxon>Clostridiaceae</taxon>
        <taxon>Clostridium</taxon>
    </lineage>
</organism>
<evidence type="ECO:0000256" key="6">
    <source>
        <dbReference type="SAM" id="Phobius"/>
    </source>
</evidence>
<dbReference type="PANTHER" id="PTHR30093">
    <property type="entry name" value="GENERAL SECRETION PATHWAY PROTEIN G"/>
    <property type="match status" value="1"/>
</dbReference>
<evidence type="ECO:0000256" key="2">
    <source>
        <dbReference type="ARBA" id="ARBA00022481"/>
    </source>
</evidence>
<dbReference type="EMBL" id="FQXP01000003">
    <property type="protein sequence ID" value="SHH51482.1"/>
    <property type="molecule type" value="Genomic_DNA"/>
</dbReference>
<dbReference type="InterPro" id="IPR012902">
    <property type="entry name" value="N_methyl_site"/>
</dbReference>
<dbReference type="GO" id="GO:0016020">
    <property type="term" value="C:membrane"/>
    <property type="evidence" value="ECO:0007669"/>
    <property type="project" value="UniProtKB-SubCell"/>
</dbReference>
<dbReference type="NCBIfam" id="TIGR02532">
    <property type="entry name" value="IV_pilin_GFxxxE"/>
    <property type="match status" value="1"/>
</dbReference>
<keyword evidence="4 6" id="KW-1133">Transmembrane helix</keyword>
<evidence type="ECO:0000256" key="4">
    <source>
        <dbReference type="ARBA" id="ARBA00022989"/>
    </source>
</evidence>
<keyword evidence="2" id="KW-0488">Methylation</keyword>
<dbReference type="PROSITE" id="PS00409">
    <property type="entry name" value="PROKAR_NTER_METHYL"/>
    <property type="match status" value="1"/>
</dbReference>
<evidence type="ECO:0000313" key="7">
    <source>
        <dbReference type="EMBL" id="SHH51482.1"/>
    </source>
</evidence>
<name>A0A1M5TL36_9CLOT</name>
<keyword evidence="8" id="KW-1185">Reference proteome</keyword>
<evidence type="ECO:0000313" key="8">
    <source>
        <dbReference type="Proteomes" id="UP000184526"/>
    </source>
</evidence>
<keyword evidence="5 6" id="KW-0472">Membrane</keyword>
<keyword evidence="3 6" id="KW-0812">Transmembrane</keyword>
<evidence type="ECO:0000256" key="5">
    <source>
        <dbReference type="ARBA" id="ARBA00023136"/>
    </source>
</evidence>